<protein>
    <submittedName>
        <fullName evidence="2">Uncharacterized protein</fullName>
    </submittedName>
</protein>
<feature type="compositionally biased region" description="Polar residues" evidence="1">
    <location>
        <begin position="315"/>
        <end position="327"/>
    </location>
</feature>
<feature type="compositionally biased region" description="Acidic residues" evidence="1">
    <location>
        <begin position="329"/>
        <end position="338"/>
    </location>
</feature>
<gene>
    <name evidence="2" type="ORF">F5891DRAFT_1187393</name>
</gene>
<evidence type="ECO:0000256" key="1">
    <source>
        <dbReference type="SAM" id="MobiDB-lite"/>
    </source>
</evidence>
<evidence type="ECO:0000313" key="2">
    <source>
        <dbReference type="EMBL" id="KAG1901532.1"/>
    </source>
</evidence>
<feature type="region of interest" description="Disordered" evidence="1">
    <location>
        <begin position="310"/>
        <end position="338"/>
    </location>
</feature>
<organism evidence="2 3">
    <name type="scientific">Suillus fuscotomentosus</name>
    <dbReference type="NCBI Taxonomy" id="1912939"/>
    <lineage>
        <taxon>Eukaryota</taxon>
        <taxon>Fungi</taxon>
        <taxon>Dikarya</taxon>
        <taxon>Basidiomycota</taxon>
        <taxon>Agaricomycotina</taxon>
        <taxon>Agaricomycetes</taxon>
        <taxon>Agaricomycetidae</taxon>
        <taxon>Boletales</taxon>
        <taxon>Suillineae</taxon>
        <taxon>Suillaceae</taxon>
        <taxon>Suillus</taxon>
    </lineage>
</organism>
<comment type="caution">
    <text evidence="2">The sequence shown here is derived from an EMBL/GenBank/DDBJ whole genome shotgun (WGS) entry which is preliminary data.</text>
</comment>
<name>A0AAD4E8W5_9AGAM</name>
<dbReference type="AlphaFoldDB" id="A0AAD4E8W5"/>
<dbReference type="Proteomes" id="UP001195769">
    <property type="component" value="Unassembled WGS sequence"/>
</dbReference>
<dbReference type="GeneID" id="64661130"/>
<evidence type="ECO:0000313" key="3">
    <source>
        <dbReference type="Proteomes" id="UP001195769"/>
    </source>
</evidence>
<dbReference type="EMBL" id="JABBWK010000021">
    <property type="protein sequence ID" value="KAG1901532.1"/>
    <property type="molecule type" value="Genomic_DNA"/>
</dbReference>
<keyword evidence="3" id="KW-1185">Reference proteome</keyword>
<sequence length="338" mass="37596">MSAVPGSTAKSSRGSTQMAKGINVSCTYLQDEQGNPVSAQCAKAIRQLMLSSFCQLETQGLTPESISQASLQVLHWLTHMLCKQFLKLHLCADNWKSMKLMIDNYSQWYNYHVKRRGMKRIKSEDIPLAGDELCESSVDTLPSISTSDPLSSSNYLDLMIDPALQEPPTKKQKLKDAENTTSEALPQLEIPLSPAEIDEPALPSLSLANEKQTETLNVEVKNPLQDLYSNPQPQHPLHLLPSHPGLPGCRHGVTGHREHRHKDRKYDFEHTACQDTLAKLEANKLALIPLISSNICALEWQKNGHHMKEEYKSKATAQAHSSSTQQAIDGEDAINVDE</sequence>
<reference evidence="2" key="1">
    <citation type="journal article" date="2020" name="New Phytol.">
        <title>Comparative genomics reveals dynamic genome evolution in host specialist ectomycorrhizal fungi.</title>
        <authorList>
            <person name="Lofgren L.A."/>
            <person name="Nguyen N.H."/>
            <person name="Vilgalys R."/>
            <person name="Ruytinx J."/>
            <person name="Liao H.L."/>
            <person name="Branco S."/>
            <person name="Kuo A."/>
            <person name="LaButti K."/>
            <person name="Lipzen A."/>
            <person name="Andreopoulos W."/>
            <person name="Pangilinan J."/>
            <person name="Riley R."/>
            <person name="Hundley H."/>
            <person name="Na H."/>
            <person name="Barry K."/>
            <person name="Grigoriev I.V."/>
            <person name="Stajich J.E."/>
            <person name="Kennedy P.G."/>
        </authorList>
    </citation>
    <scope>NUCLEOTIDE SEQUENCE</scope>
    <source>
        <strain evidence="2">FC203</strain>
    </source>
</reference>
<dbReference type="RefSeq" id="XP_041227107.1">
    <property type="nucleotide sequence ID" value="XM_041366832.1"/>
</dbReference>
<accession>A0AAD4E8W5</accession>
<proteinExistence type="predicted"/>
<feature type="region of interest" description="Disordered" evidence="1">
    <location>
        <begin position="165"/>
        <end position="184"/>
    </location>
</feature>